<gene>
    <name evidence="2" type="ORF">K8I29_18840</name>
</gene>
<dbReference type="Proteomes" id="UP000705867">
    <property type="component" value="Unassembled WGS sequence"/>
</dbReference>
<dbReference type="CDD" id="cd01948">
    <property type="entry name" value="EAL"/>
    <property type="match status" value="1"/>
</dbReference>
<evidence type="ECO:0000313" key="2">
    <source>
        <dbReference type="EMBL" id="MBZ0158257.1"/>
    </source>
</evidence>
<accession>A0A953M3E8</accession>
<dbReference type="InterPro" id="IPR035919">
    <property type="entry name" value="EAL_sf"/>
</dbReference>
<comment type="caution">
    <text evidence="2">The sequence shown here is derived from an EMBL/GenBank/DDBJ whole genome shotgun (WGS) entry which is preliminary data.</text>
</comment>
<dbReference type="AlphaFoldDB" id="A0A953M3E8"/>
<protein>
    <submittedName>
        <fullName evidence="2">EAL domain-containing protein</fullName>
    </submittedName>
</protein>
<dbReference type="PROSITE" id="PS50883">
    <property type="entry name" value="EAL"/>
    <property type="match status" value="1"/>
</dbReference>
<feature type="domain" description="EAL" evidence="1">
    <location>
        <begin position="1"/>
        <end position="81"/>
    </location>
</feature>
<reference evidence="2" key="2">
    <citation type="submission" date="2021-08" db="EMBL/GenBank/DDBJ databases">
        <authorList>
            <person name="Dalcin Martins P."/>
        </authorList>
    </citation>
    <scope>NUCLEOTIDE SEQUENCE</scope>
    <source>
        <strain evidence="2">MAG_39</strain>
    </source>
</reference>
<dbReference type="PANTHER" id="PTHR33121">
    <property type="entry name" value="CYCLIC DI-GMP PHOSPHODIESTERASE PDEF"/>
    <property type="match status" value="1"/>
</dbReference>
<dbReference type="InterPro" id="IPR050706">
    <property type="entry name" value="Cyclic-di-GMP_PDE-like"/>
</dbReference>
<dbReference type="SUPFAM" id="SSF141868">
    <property type="entry name" value="EAL domain-like"/>
    <property type="match status" value="1"/>
</dbReference>
<dbReference type="Pfam" id="PF00563">
    <property type="entry name" value="EAL"/>
    <property type="match status" value="1"/>
</dbReference>
<evidence type="ECO:0000259" key="1">
    <source>
        <dbReference type="PROSITE" id="PS50883"/>
    </source>
</evidence>
<dbReference type="Gene3D" id="3.20.20.450">
    <property type="entry name" value="EAL domain"/>
    <property type="match status" value="1"/>
</dbReference>
<evidence type="ECO:0000313" key="3">
    <source>
        <dbReference type="Proteomes" id="UP000705867"/>
    </source>
</evidence>
<reference evidence="2" key="1">
    <citation type="journal article" date="2021" name="bioRxiv">
        <title>Unraveling nitrogen, sulfur and carbon metabolic pathways and microbial community transcriptional responses to substrate deprivation and toxicity stresses in a bioreactor mimicking anoxic brackish coastal sediment conditions.</title>
        <authorList>
            <person name="Martins P.D."/>
            <person name="Echeveste M.J."/>
            <person name="Arshad A."/>
            <person name="Kurth J."/>
            <person name="Ouboter H."/>
            <person name="Jetten M.S.M."/>
            <person name="Welte C.U."/>
        </authorList>
    </citation>
    <scope>NUCLEOTIDE SEQUENCE</scope>
    <source>
        <strain evidence="2">MAG_39</strain>
    </source>
</reference>
<proteinExistence type="predicted"/>
<dbReference type="GO" id="GO:0071111">
    <property type="term" value="F:cyclic-guanylate-specific phosphodiesterase activity"/>
    <property type="evidence" value="ECO:0007669"/>
    <property type="project" value="InterPro"/>
</dbReference>
<sequence length="83" mass="9256">MKLLALQAFVRDIATDPDDRAIISAVTAMAQKMKLKVIAEGVETGEQLEFLLSAGYHEVQGHLFSKPLPAEEFRKLIMNGKER</sequence>
<organism evidence="2 3">
    <name type="scientific">Candidatus Nitrobium versatile</name>
    <dbReference type="NCBI Taxonomy" id="2884831"/>
    <lineage>
        <taxon>Bacteria</taxon>
        <taxon>Pseudomonadati</taxon>
        <taxon>Nitrospirota</taxon>
        <taxon>Nitrospiria</taxon>
        <taxon>Nitrospirales</taxon>
        <taxon>Nitrospiraceae</taxon>
        <taxon>Candidatus Nitrobium</taxon>
    </lineage>
</organism>
<name>A0A953M3E8_9BACT</name>
<dbReference type="EMBL" id="JAIOIV010000146">
    <property type="protein sequence ID" value="MBZ0158257.1"/>
    <property type="molecule type" value="Genomic_DNA"/>
</dbReference>
<dbReference type="PANTHER" id="PTHR33121:SF70">
    <property type="entry name" value="SIGNALING PROTEIN YKOW"/>
    <property type="match status" value="1"/>
</dbReference>
<dbReference type="InterPro" id="IPR001633">
    <property type="entry name" value="EAL_dom"/>
</dbReference>